<evidence type="ECO:0000313" key="2">
    <source>
        <dbReference type="Proteomes" id="UP001163046"/>
    </source>
</evidence>
<name>A0A9X0CFF2_9CNID</name>
<reference evidence="1" key="1">
    <citation type="submission" date="2023-01" db="EMBL/GenBank/DDBJ databases">
        <title>Genome assembly of the deep-sea coral Lophelia pertusa.</title>
        <authorList>
            <person name="Herrera S."/>
            <person name="Cordes E."/>
        </authorList>
    </citation>
    <scope>NUCLEOTIDE SEQUENCE</scope>
    <source>
        <strain evidence="1">USNM1676648</strain>
        <tissue evidence="1">Polyp</tissue>
    </source>
</reference>
<evidence type="ECO:0008006" key="3">
    <source>
        <dbReference type="Google" id="ProtNLM"/>
    </source>
</evidence>
<dbReference type="OrthoDB" id="10411583at2759"/>
<comment type="caution">
    <text evidence="1">The sequence shown here is derived from an EMBL/GenBank/DDBJ whole genome shotgun (WGS) entry which is preliminary data.</text>
</comment>
<protein>
    <recommendedName>
        <fullName evidence="3">ParB/Sulfiredoxin domain-containing protein</fullName>
    </recommendedName>
</protein>
<evidence type="ECO:0000313" key="1">
    <source>
        <dbReference type="EMBL" id="KAJ7328624.1"/>
    </source>
</evidence>
<dbReference type="EMBL" id="MU827795">
    <property type="protein sequence ID" value="KAJ7328624.1"/>
    <property type="molecule type" value="Genomic_DNA"/>
</dbReference>
<dbReference type="InterPro" id="IPR011335">
    <property type="entry name" value="Restrct_endonuc-II-like"/>
</dbReference>
<dbReference type="SUPFAM" id="SSF52980">
    <property type="entry name" value="Restriction endonuclease-like"/>
    <property type="match status" value="1"/>
</dbReference>
<dbReference type="GO" id="GO:0006281">
    <property type="term" value="P:DNA repair"/>
    <property type="evidence" value="ECO:0007669"/>
    <property type="project" value="UniProtKB-ARBA"/>
</dbReference>
<organism evidence="1 2">
    <name type="scientific">Desmophyllum pertusum</name>
    <dbReference type="NCBI Taxonomy" id="174260"/>
    <lineage>
        <taxon>Eukaryota</taxon>
        <taxon>Metazoa</taxon>
        <taxon>Cnidaria</taxon>
        <taxon>Anthozoa</taxon>
        <taxon>Hexacorallia</taxon>
        <taxon>Scleractinia</taxon>
        <taxon>Caryophylliina</taxon>
        <taxon>Caryophylliidae</taxon>
        <taxon>Desmophyllum</taxon>
    </lineage>
</organism>
<proteinExistence type="predicted"/>
<dbReference type="Gene3D" id="3.90.320.10">
    <property type="match status" value="1"/>
</dbReference>
<gene>
    <name evidence="1" type="ORF">OS493_023893</name>
</gene>
<accession>A0A9X0CFF2</accession>
<sequence length="507" mass="59083">MLEMYCTNTNWCHYVVWTPVGYNIYLVKRDDEYIADLLSYLKQFWDSANDREGTMPHWQADALDLKKRAEEISRNCQKLSSGNSVRDDGILEHKFIDLFWNCQDETKHYTKPTPRKCGGCKVEEWKCKLNPCEIRLERLKRKNVLVTKPLIYYQSYSWGSGGSGGHRNSYHQDTILEFLYHPFRRQIKVTPNSGKGMCVLEQCFKLREDGNFLESKLKLWKWLRDETDNGQIYYAIGRSASIIGIFFRLMENSNQSSTLNFRITERTATVCTLEPQKHTRKRTKHHVIFPLTDDDVLREYASTDHKYKMNLVIEHLLTRTNQLTTSGRCGNVICDRDSPDQSPSISEITTVTKTVQFCHGVNRVTSEDLVNRVAGPSETAHSSPEDEPEQCQLNTMKDPNHFFKYLDEPLPKEILDCKSNNYLAKSFVSELPYQMVDTNELWEFREFDRFLTPKVKDEGARLEQIRRYVIKFGIDSPLILTYNTRNGKVYLAEGNHRLAVAMREGIP</sequence>
<keyword evidence="2" id="KW-1185">Reference proteome</keyword>
<dbReference type="AlphaFoldDB" id="A0A9X0CFF2"/>
<dbReference type="InterPro" id="IPR011604">
    <property type="entry name" value="PDDEXK-like_dom_sf"/>
</dbReference>
<dbReference type="Proteomes" id="UP001163046">
    <property type="component" value="Unassembled WGS sequence"/>
</dbReference>